<name>A0ABZ2ZY03_9MICC</name>
<keyword evidence="1" id="KW-0472">Membrane</keyword>
<dbReference type="EMBL" id="CP151657">
    <property type="protein sequence ID" value="WZP16737.1"/>
    <property type="molecule type" value="Genomic_DNA"/>
</dbReference>
<gene>
    <name evidence="2" type="ORF">AAE021_03905</name>
</gene>
<keyword evidence="1" id="KW-0812">Transmembrane</keyword>
<sequence length="195" mass="20501">MPGLQPLAPLAFRVSWVRLLAMGLLAALFAALGVIILIASPEWGPKIIALVCVVFFGGGYGALVVKKLRNATVLELSVDGNKPQSGGFIPWEDFEAAGLGRIEGARGGTKVIGIRLKFYAGYLASLTPEQIRLVRATAVAGKFTGSVLRRSAPGAALRRSNGGLQSLAGLPQRDISGMSEWSRAVSGGWDLPFSP</sequence>
<evidence type="ECO:0000313" key="2">
    <source>
        <dbReference type="EMBL" id="WZP16737.1"/>
    </source>
</evidence>
<keyword evidence="1" id="KW-1133">Transmembrane helix</keyword>
<evidence type="ECO:0000313" key="3">
    <source>
        <dbReference type="Proteomes" id="UP001448858"/>
    </source>
</evidence>
<protein>
    <recommendedName>
        <fullName evidence="4">PH domain-containing protein</fullName>
    </recommendedName>
</protein>
<dbReference type="Proteomes" id="UP001448858">
    <property type="component" value="Chromosome"/>
</dbReference>
<feature type="transmembrane region" description="Helical" evidence="1">
    <location>
        <begin position="47"/>
        <end position="65"/>
    </location>
</feature>
<evidence type="ECO:0000256" key="1">
    <source>
        <dbReference type="SAM" id="Phobius"/>
    </source>
</evidence>
<accession>A0ABZ2ZY03</accession>
<evidence type="ECO:0008006" key="4">
    <source>
        <dbReference type="Google" id="ProtNLM"/>
    </source>
</evidence>
<dbReference type="RefSeq" id="WP_342024339.1">
    <property type="nucleotide sequence ID" value="NZ_CP151657.1"/>
</dbReference>
<organism evidence="2 3">
    <name type="scientific">Arthrobacter citreus</name>
    <dbReference type="NCBI Taxonomy" id="1670"/>
    <lineage>
        <taxon>Bacteria</taxon>
        <taxon>Bacillati</taxon>
        <taxon>Actinomycetota</taxon>
        <taxon>Actinomycetes</taxon>
        <taxon>Micrococcales</taxon>
        <taxon>Micrococcaceae</taxon>
        <taxon>Arthrobacter</taxon>
    </lineage>
</organism>
<feature type="transmembrane region" description="Helical" evidence="1">
    <location>
        <begin position="20"/>
        <end position="41"/>
    </location>
</feature>
<keyword evidence="3" id="KW-1185">Reference proteome</keyword>
<reference evidence="2 3" key="1">
    <citation type="submission" date="2024-04" db="EMBL/GenBank/DDBJ databases">
        <title>Arthrobacter sp. from Plains bison fecal sample.</title>
        <authorList>
            <person name="Ruzzini A."/>
        </authorList>
    </citation>
    <scope>NUCLEOTIDE SEQUENCE [LARGE SCALE GENOMIC DNA]</scope>
    <source>
        <strain evidence="2 3">EINP1</strain>
    </source>
</reference>
<proteinExistence type="predicted"/>